<dbReference type="FunFam" id="3.40.50.150:FF:000101">
    <property type="entry name" value="Thiopurine S-methyltransferase"/>
    <property type="match status" value="1"/>
</dbReference>
<dbReference type="OrthoDB" id="9778208at2"/>
<feature type="binding site" evidence="9">
    <location>
        <position position="123"/>
    </location>
    <ligand>
        <name>S-adenosyl-L-methionine</name>
        <dbReference type="ChEBI" id="CHEBI:59789"/>
    </ligand>
</feature>
<dbReference type="eggNOG" id="COG0500">
    <property type="taxonomic scope" value="Bacteria"/>
</dbReference>
<evidence type="ECO:0000256" key="1">
    <source>
        <dbReference type="ARBA" id="ARBA00000903"/>
    </source>
</evidence>
<dbReference type="Pfam" id="PF05724">
    <property type="entry name" value="TPMT"/>
    <property type="match status" value="1"/>
</dbReference>
<comment type="similarity">
    <text evidence="3 9">Belongs to the class I-like SAM-binding methyltransferase superfamily. TPMT family.</text>
</comment>
<reference evidence="11" key="1">
    <citation type="journal article" date="2011" name="J. Bacteriol.">
        <title>Genome sequences of eight morphologically diverse alphaproteobacteria.</title>
        <authorList>
            <consortium name="US DOE Joint Genome Institute"/>
            <person name="Brown P.J."/>
            <person name="Kysela D.T."/>
            <person name="Buechlein A."/>
            <person name="Hemmerich C."/>
            <person name="Brun Y.V."/>
        </authorList>
    </citation>
    <scope>NUCLEOTIDE SEQUENCE [LARGE SCALE GENOMIC DNA]</scope>
    <source>
        <strain evidence="11">ATCC 51888 / DSM 1869 / NCIB 11706 / TK 0415</strain>
    </source>
</reference>
<dbReference type="PIRSF" id="PIRSF023956">
    <property type="entry name" value="Thiopurine_S-methyltransferase"/>
    <property type="match status" value="1"/>
</dbReference>
<keyword evidence="7 9" id="KW-0808">Transferase</keyword>
<feature type="binding site" evidence="9">
    <location>
        <position position="66"/>
    </location>
    <ligand>
        <name>S-adenosyl-L-methionine</name>
        <dbReference type="ChEBI" id="CHEBI:59789"/>
    </ligand>
</feature>
<dbReference type="InterPro" id="IPR022474">
    <property type="entry name" value="Thiopur_S-MeTfrase_Se/Te_detox"/>
</dbReference>
<dbReference type="PROSITE" id="PS51585">
    <property type="entry name" value="SAM_MT_TPMT"/>
    <property type="match status" value="1"/>
</dbReference>
<dbReference type="InterPro" id="IPR025835">
    <property type="entry name" value="Thiopurine_S-MeTrfase"/>
</dbReference>
<dbReference type="SUPFAM" id="SSF53335">
    <property type="entry name" value="S-adenosyl-L-methionine-dependent methyltransferases"/>
    <property type="match status" value="1"/>
</dbReference>
<proteinExistence type="inferred from homology"/>
<organism evidence="10 11">
    <name type="scientific">Hyphomicrobium denitrificans (strain ATCC 51888 / DSM 1869 / NCIMB 11706 / TK 0415)</name>
    <dbReference type="NCBI Taxonomy" id="582899"/>
    <lineage>
        <taxon>Bacteria</taxon>
        <taxon>Pseudomonadati</taxon>
        <taxon>Pseudomonadota</taxon>
        <taxon>Alphaproteobacteria</taxon>
        <taxon>Hyphomicrobiales</taxon>
        <taxon>Hyphomicrobiaceae</taxon>
        <taxon>Hyphomicrobium</taxon>
    </lineage>
</organism>
<sequence length="218" mass="24758">MEKAFWTERWKRRDIGFHQPHVHEQLTRFWPTLNLPVASAVFVPLAGKSCDMVWLATQGHRVIGVELSDVAVREFFKDGGQTPEIRSEGPFDLYSAGPFNLYRGDFFETSPDMVRDTVAVYDRAALIALPTDLRERYAKKLASIIPSSAIIFLVALEYPEHEMSGPPFSVPRAEVERLYGDTFDIQVLEARDGLDASGNLRRRGVSALQETAYVLRRR</sequence>
<dbReference type="Proteomes" id="UP000002033">
    <property type="component" value="Chromosome"/>
</dbReference>
<dbReference type="InterPro" id="IPR029063">
    <property type="entry name" value="SAM-dependent_MTases_sf"/>
</dbReference>
<evidence type="ECO:0000256" key="5">
    <source>
        <dbReference type="ARBA" id="ARBA00022490"/>
    </source>
</evidence>
<dbReference type="GO" id="GO:0005737">
    <property type="term" value="C:cytoplasm"/>
    <property type="evidence" value="ECO:0007669"/>
    <property type="project" value="UniProtKB-SubCell"/>
</dbReference>
<dbReference type="GO" id="GO:0008119">
    <property type="term" value="F:thiopurine S-methyltransferase activity"/>
    <property type="evidence" value="ECO:0007669"/>
    <property type="project" value="UniProtKB-UniRule"/>
</dbReference>
<dbReference type="HAMAP" id="MF_00812">
    <property type="entry name" value="Thiopur_methtran"/>
    <property type="match status" value="1"/>
</dbReference>
<evidence type="ECO:0000256" key="8">
    <source>
        <dbReference type="ARBA" id="ARBA00022691"/>
    </source>
</evidence>
<evidence type="ECO:0000256" key="3">
    <source>
        <dbReference type="ARBA" id="ARBA00008145"/>
    </source>
</evidence>
<dbReference type="STRING" id="582899.Hden_3185"/>
<dbReference type="NCBIfam" id="TIGR03840">
    <property type="entry name" value="TMPT_Se_Te"/>
    <property type="match status" value="1"/>
</dbReference>
<gene>
    <name evidence="9" type="primary">tpm</name>
    <name evidence="10" type="ordered locus">Hden_3185</name>
</gene>
<dbReference type="AlphaFoldDB" id="D8JWM2"/>
<dbReference type="EMBL" id="CP002083">
    <property type="protein sequence ID" value="ADJ24980.1"/>
    <property type="molecule type" value="Genomic_DNA"/>
</dbReference>
<evidence type="ECO:0000256" key="7">
    <source>
        <dbReference type="ARBA" id="ARBA00022679"/>
    </source>
</evidence>
<dbReference type="Gene3D" id="3.40.50.150">
    <property type="entry name" value="Vaccinia Virus protein VP39"/>
    <property type="match status" value="1"/>
</dbReference>
<dbReference type="InterPro" id="IPR008854">
    <property type="entry name" value="TPMT"/>
</dbReference>
<keyword evidence="8 9" id="KW-0949">S-adenosyl-L-methionine</keyword>
<name>D8JWM2_HYPDA</name>
<protein>
    <recommendedName>
        <fullName evidence="4 9">Thiopurine S-methyltransferase</fullName>
        <ecNumber evidence="4 9">2.1.1.67</ecNumber>
    </recommendedName>
    <alternativeName>
        <fullName evidence="9">Thiopurine methyltransferase</fullName>
    </alternativeName>
</protein>
<dbReference type="KEGG" id="hdn:Hden_3185"/>
<dbReference type="RefSeq" id="WP_013217139.1">
    <property type="nucleotide sequence ID" value="NC_014313.1"/>
</dbReference>
<keyword evidence="6 9" id="KW-0489">Methyltransferase</keyword>
<evidence type="ECO:0000313" key="10">
    <source>
        <dbReference type="EMBL" id="ADJ24980.1"/>
    </source>
</evidence>
<feature type="binding site" evidence="9">
    <location>
        <position position="45"/>
    </location>
    <ligand>
        <name>S-adenosyl-L-methionine</name>
        <dbReference type="ChEBI" id="CHEBI:59789"/>
    </ligand>
</feature>
<comment type="subcellular location">
    <subcellularLocation>
        <location evidence="2 9">Cytoplasm</location>
    </subcellularLocation>
</comment>
<evidence type="ECO:0000256" key="6">
    <source>
        <dbReference type="ARBA" id="ARBA00022603"/>
    </source>
</evidence>
<keyword evidence="5 9" id="KW-0963">Cytoplasm</keyword>
<dbReference type="GO" id="GO:0010038">
    <property type="term" value="P:response to metal ion"/>
    <property type="evidence" value="ECO:0007669"/>
    <property type="project" value="InterPro"/>
</dbReference>
<evidence type="ECO:0000256" key="2">
    <source>
        <dbReference type="ARBA" id="ARBA00004496"/>
    </source>
</evidence>
<accession>D8JWM2</accession>
<comment type="catalytic activity">
    <reaction evidence="1 9">
        <text>S-adenosyl-L-methionine + a thiopurine = S-adenosyl-L-homocysteine + a thiopurine S-methylether.</text>
        <dbReference type="EC" id="2.1.1.67"/>
    </reaction>
</comment>
<dbReference type="HOGENOM" id="CLU_085515_1_0_5"/>
<evidence type="ECO:0000313" key="11">
    <source>
        <dbReference type="Proteomes" id="UP000002033"/>
    </source>
</evidence>
<keyword evidence="11" id="KW-1185">Reference proteome</keyword>
<dbReference type="GO" id="GO:0032259">
    <property type="term" value="P:methylation"/>
    <property type="evidence" value="ECO:0007669"/>
    <property type="project" value="UniProtKB-KW"/>
</dbReference>
<evidence type="ECO:0000256" key="9">
    <source>
        <dbReference type="HAMAP-Rule" id="MF_00812"/>
    </source>
</evidence>
<dbReference type="PANTHER" id="PTHR10259">
    <property type="entry name" value="THIOPURINE S-METHYLTRANSFERASE"/>
    <property type="match status" value="1"/>
</dbReference>
<evidence type="ECO:0000256" key="4">
    <source>
        <dbReference type="ARBA" id="ARBA00011905"/>
    </source>
</evidence>
<dbReference type="EC" id="2.1.1.67" evidence="4 9"/>
<dbReference type="PANTHER" id="PTHR10259:SF11">
    <property type="entry name" value="THIOPURINE S-METHYLTRANSFERASE"/>
    <property type="match status" value="1"/>
</dbReference>
<dbReference type="NCBIfam" id="NF009732">
    <property type="entry name" value="PRK13255.1"/>
    <property type="match status" value="1"/>
</dbReference>
<feature type="binding site" evidence="9">
    <location>
        <position position="10"/>
    </location>
    <ligand>
        <name>S-adenosyl-L-methionine</name>
        <dbReference type="ChEBI" id="CHEBI:59789"/>
    </ligand>
</feature>